<dbReference type="SUPFAM" id="SSF48452">
    <property type="entry name" value="TPR-like"/>
    <property type="match status" value="1"/>
</dbReference>
<organism evidence="3 4">
    <name type="scientific">Erythrobacter neustonensis</name>
    <dbReference type="NCBI Taxonomy" id="1112"/>
    <lineage>
        <taxon>Bacteria</taxon>
        <taxon>Pseudomonadati</taxon>
        <taxon>Pseudomonadota</taxon>
        <taxon>Alphaproteobacteria</taxon>
        <taxon>Sphingomonadales</taxon>
        <taxon>Erythrobacteraceae</taxon>
        <taxon>Erythrobacter/Porphyrobacter group</taxon>
        <taxon>Erythrobacter</taxon>
    </lineage>
</organism>
<accession>A0A192D827</accession>
<dbReference type="Pfam" id="PF13174">
    <property type="entry name" value="TPR_6"/>
    <property type="match status" value="1"/>
</dbReference>
<dbReference type="STRING" id="1112.A9D12_02040"/>
<dbReference type="KEGG" id="pns:A9D12_02040"/>
<dbReference type="InterPro" id="IPR019734">
    <property type="entry name" value="TPR_rpt"/>
</dbReference>
<evidence type="ECO:0000313" key="3">
    <source>
        <dbReference type="EMBL" id="ANK14017.1"/>
    </source>
</evidence>
<protein>
    <recommendedName>
        <fullName evidence="5">YbgF trimerisation domain-containing protein</fullName>
    </recommendedName>
</protein>
<dbReference type="AlphaFoldDB" id="A0A192D827"/>
<evidence type="ECO:0000256" key="1">
    <source>
        <dbReference type="SAM" id="Coils"/>
    </source>
</evidence>
<dbReference type="Proteomes" id="UP000078263">
    <property type="component" value="Chromosome"/>
</dbReference>
<feature type="compositionally biased region" description="Low complexity" evidence="2">
    <location>
        <begin position="54"/>
        <end position="72"/>
    </location>
</feature>
<feature type="region of interest" description="Disordered" evidence="2">
    <location>
        <begin position="46"/>
        <end position="72"/>
    </location>
</feature>
<proteinExistence type="predicted"/>
<reference evidence="3 4" key="1">
    <citation type="submission" date="2016-05" db="EMBL/GenBank/DDBJ databases">
        <title>Compelete Genome Sequence of Bacteriochlorophyll-Synthesizing Bacterium Porphyrobacter neustonensis DSM 9434.</title>
        <authorList>
            <person name="Shi X.-L."/>
            <person name="Wu Y.-H."/>
            <person name="Cheng H."/>
            <person name="Xu L."/>
            <person name="Zhang X.-Q."/>
            <person name="Wang C.-S."/>
            <person name="Xu X.-W."/>
        </authorList>
    </citation>
    <scope>NUCLEOTIDE SEQUENCE [LARGE SCALE GENOMIC DNA]</scope>
    <source>
        <strain evidence="3 4">DSM 9434</strain>
    </source>
</reference>
<gene>
    <name evidence="3" type="ORF">A9D12_02040</name>
</gene>
<dbReference type="EMBL" id="CP016033">
    <property type="protein sequence ID" value="ANK14017.1"/>
    <property type="molecule type" value="Genomic_DNA"/>
</dbReference>
<evidence type="ECO:0000313" key="4">
    <source>
        <dbReference type="Proteomes" id="UP000078263"/>
    </source>
</evidence>
<evidence type="ECO:0000256" key="2">
    <source>
        <dbReference type="SAM" id="MobiDB-lite"/>
    </source>
</evidence>
<dbReference type="Gene3D" id="1.25.40.10">
    <property type="entry name" value="Tetratricopeptide repeat domain"/>
    <property type="match status" value="1"/>
</dbReference>
<feature type="coiled-coil region" evidence="1">
    <location>
        <begin position="75"/>
        <end position="116"/>
    </location>
</feature>
<keyword evidence="1" id="KW-0175">Coiled coil</keyword>
<sequence>MVATAASVASVPAPLMAQDNAAEARLKKVEAEVRALQRKVFPGGDGKFFEPQITPGTQTPATAGTTSPAPSTTAVTDILIRIDALENQLQTMTARAEEQANAIAQLSGRLAALEAAASAPAGTLAPAGALPQPALGVPAASVPASQIPAPRPAASVPAVSTAPAPVVSAPSAARLAAVQAIAKPQTADAADDEYSYGFRLWNAGFYPEARQQLTRYVEQYPNHSRISFGRNLLGRAFLDDNMPEDAARWFLKNYQANKAGDRAPDSLLYLGASMVAMKDTKRACIALAEFAETYPLIASGRLASDYQATRAKVKCN</sequence>
<dbReference type="InterPro" id="IPR011990">
    <property type="entry name" value="TPR-like_helical_dom_sf"/>
</dbReference>
<keyword evidence="4" id="KW-1185">Reference proteome</keyword>
<name>A0A192D827_9SPHN</name>
<evidence type="ECO:0008006" key="5">
    <source>
        <dbReference type="Google" id="ProtNLM"/>
    </source>
</evidence>